<dbReference type="FunFam" id="1.10.630.10:FF:000042">
    <property type="entry name" value="Cytochrome P450"/>
    <property type="match status" value="1"/>
</dbReference>
<evidence type="ECO:0000256" key="13">
    <source>
        <dbReference type="ARBA" id="ARBA00023136"/>
    </source>
</evidence>
<accession>A0AAD7YVI3</accession>
<evidence type="ECO:0000256" key="8">
    <source>
        <dbReference type="ARBA" id="ARBA00022824"/>
    </source>
</evidence>
<reference evidence="18" key="1">
    <citation type="submission" date="2023-03" db="EMBL/GenBank/DDBJ databases">
        <title>Chromosome-level genomes of two armyworms, Mythimna separata and Mythimna loreyi, provide insights into the biosynthesis and reception of sex pheromones.</title>
        <authorList>
            <person name="Zhao H."/>
        </authorList>
    </citation>
    <scope>NUCLEOTIDE SEQUENCE</scope>
    <source>
        <strain evidence="18">BeijingLab</strain>
        <tissue evidence="18">Pupa</tissue>
    </source>
</reference>
<organism evidence="18 19">
    <name type="scientific">Mythimna separata</name>
    <name type="common">Oriental armyworm</name>
    <name type="synonym">Pseudaletia separata</name>
    <dbReference type="NCBI Taxonomy" id="271217"/>
    <lineage>
        <taxon>Eukaryota</taxon>
        <taxon>Metazoa</taxon>
        <taxon>Ecdysozoa</taxon>
        <taxon>Arthropoda</taxon>
        <taxon>Hexapoda</taxon>
        <taxon>Insecta</taxon>
        <taxon>Pterygota</taxon>
        <taxon>Neoptera</taxon>
        <taxon>Endopterygota</taxon>
        <taxon>Lepidoptera</taxon>
        <taxon>Glossata</taxon>
        <taxon>Ditrysia</taxon>
        <taxon>Noctuoidea</taxon>
        <taxon>Noctuidae</taxon>
        <taxon>Noctuinae</taxon>
        <taxon>Hadenini</taxon>
        <taxon>Mythimna</taxon>
    </lineage>
</organism>
<keyword evidence="13 17" id="KW-0472">Membrane</keyword>
<dbReference type="InterPro" id="IPR001128">
    <property type="entry name" value="Cyt_P450"/>
</dbReference>
<evidence type="ECO:0000256" key="9">
    <source>
        <dbReference type="ARBA" id="ARBA00022848"/>
    </source>
</evidence>
<evidence type="ECO:0000313" key="18">
    <source>
        <dbReference type="EMBL" id="KAJ8729805.1"/>
    </source>
</evidence>
<dbReference type="AlphaFoldDB" id="A0AAD7YVI3"/>
<evidence type="ECO:0000313" key="19">
    <source>
        <dbReference type="Proteomes" id="UP001231518"/>
    </source>
</evidence>
<comment type="subcellular location">
    <subcellularLocation>
        <location evidence="3">Endoplasmic reticulum membrane</location>
        <topology evidence="3">Peripheral membrane protein</topology>
    </subcellularLocation>
    <subcellularLocation>
        <location evidence="2">Microsome membrane</location>
        <topology evidence="2">Peripheral membrane protein</topology>
    </subcellularLocation>
</comment>
<keyword evidence="17" id="KW-1133">Transmembrane helix</keyword>
<sequence length="546" mass="63482">MLLCLLLQEPFIKYFNKMIILLIWVAVLIAVIVLYLRQVYSTFSRNDIKHIKPIPLLGNMGNLLLRQNHIAYDICDLYNSFPKERFVGRFEFFLEIVVLRDLELIKKVAVKDFENFLDHRGFDMDTYFGRTLLLLKGQEWKDMRSTLSPAFTSSKIRLMVPFMVEIGDQMFKSLKQKIENSGDDYIDIECKDLTTRYANDVIASCAFGLKVDSHTDENNQFYNMAKEATNFSIRQVLMFFLLLNGPKLFKYLNWDVVPDTVKHFFTNLVLDTMKDREMRHIIRPDMIHLLMEAKKGQLTHEDVKSNDEAAGFATVEEYAVGKKKNTREWADKDLVAQAFLFLIAGFETVSSSMSFLLYELAVNPDVQDRLVQEIREHDAKNGGLFDFNSIQNMTYLDMVVSEVLRLWPPAIASDRVCNRDYNLGKPNETAEKDFILRKGAAIMIPTFAIHRDPELFPEPEKFNPDRFSEENKHKINVLAYMPFGLGPRNCIGSRFALCELKVMVYQLLRHMEVSPSEKTCIPAKLATDNFNFRLQGGHWLRFRLRK</sequence>
<keyword evidence="10 16" id="KW-0560">Oxidoreductase</keyword>
<comment type="cofactor">
    <cofactor evidence="1 15">
        <name>heme</name>
        <dbReference type="ChEBI" id="CHEBI:30413"/>
    </cofactor>
</comment>
<dbReference type="PANTHER" id="PTHR24292">
    <property type="entry name" value="CYTOCHROME P450"/>
    <property type="match status" value="1"/>
</dbReference>
<comment type="catalytic activity">
    <reaction evidence="14">
        <text>an organic molecule + reduced [NADPH--hemoprotein reductase] + O2 = an alcohol + oxidized [NADPH--hemoprotein reductase] + H2O + H(+)</text>
        <dbReference type="Rhea" id="RHEA:17149"/>
        <dbReference type="Rhea" id="RHEA-COMP:11964"/>
        <dbReference type="Rhea" id="RHEA-COMP:11965"/>
        <dbReference type="ChEBI" id="CHEBI:15377"/>
        <dbReference type="ChEBI" id="CHEBI:15378"/>
        <dbReference type="ChEBI" id="CHEBI:15379"/>
        <dbReference type="ChEBI" id="CHEBI:30879"/>
        <dbReference type="ChEBI" id="CHEBI:57618"/>
        <dbReference type="ChEBI" id="CHEBI:58210"/>
        <dbReference type="ChEBI" id="CHEBI:142491"/>
        <dbReference type="EC" id="1.14.14.1"/>
    </reaction>
</comment>
<name>A0AAD7YVI3_MYTSE</name>
<feature type="binding site" description="axial binding residue" evidence="15">
    <location>
        <position position="490"/>
    </location>
    <ligand>
        <name>heme</name>
        <dbReference type="ChEBI" id="CHEBI:30413"/>
    </ligand>
    <ligandPart>
        <name>Fe</name>
        <dbReference type="ChEBI" id="CHEBI:18248"/>
    </ligandPart>
</feature>
<comment type="caution">
    <text evidence="18">The sequence shown here is derived from an EMBL/GenBank/DDBJ whole genome shotgun (WGS) entry which is preliminary data.</text>
</comment>
<dbReference type="InterPro" id="IPR036396">
    <property type="entry name" value="Cyt_P450_sf"/>
</dbReference>
<dbReference type="InterPro" id="IPR002401">
    <property type="entry name" value="Cyt_P450_E_grp-I"/>
</dbReference>
<keyword evidence="7 15" id="KW-0479">Metal-binding</keyword>
<keyword evidence="8" id="KW-0256">Endoplasmic reticulum</keyword>
<evidence type="ECO:0000256" key="2">
    <source>
        <dbReference type="ARBA" id="ARBA00004174"/>
    </source>
</evidence>
<dbReference type="PRINTS" id="PR00463">
    <property type="entry name" value="EP450I"/>
</dbReference>
<dbReference type="InterPro" id="IPR050476">
    <property type="entry name" value="Insect_CytP450_Detox"/>
</dbReference>
<dbReference type="GO" id="GO:0020037">
    <property type="term" value="F:heme binding"/>
    <property type="evidence" value="ECO:0007669"/>
    <property type="project" value="InterPro"/>
</dbReference>
<dbReference type="CDD" id="cd11056">
    <property type="entry name" value="CYP6-like"/>
    <property type="match status" value="1"/>
</dbReference>
<dbReference type="PROSITE" id="PS00086">
    <property type="entry name" value="CYTOCHROME_P450"/>
    <property type="match status" value="1"/>
</dbReference>
<dbReference type="GO" id="GO:0005789">
    <property type="term" value="C:endoplasmic reticulum membrane"/>
    <property type="evidence" value="ECO:0007669"/>
    <property type="project" value="UniProtKB-SubCell"/>
</dbReference>
<proteinExistence type="inferred from homology"/>
<evidence type="ECO:0000256" key="7">
    <source>
        <dbReference type="ARBA" id="ARBA00022723"/>
    </source>
</evidence>
<dbReference type="InterPro" id="IPR017972">
    <property type="entry name" value="Cyt_P450_CS"/>
</dbReference>
<evidence type="ECO:0000256" key="14">
    <source>
        <dbReference type="ARBA" id="ARBA00047827"/>
    </source>
</evidence>
<dbReference type="Pfam" id="PF00067">
    <property type="entry name" value="p450"/>
    <property type="match status" value="1"/>
</dbReference>
<dbReference type="Gene3D" id="1.10.630.10">
    <property type="entry name" value="Cytochrome P450"/>
    <property type="match status" value="1"/>
</dbReference>
<evidence type="ECO:0000256" key="5">
    <source>
        <dbReference type="ARBA" id="ARBA00012109"/>
    </source>
</evidence>
<dbReference type="GO" id="GO:0016712">
    <property type="term" value="F:oxidoreductase activity, acting on paired donors, with incorporation or reduction of molecular oxygen, reduced flavin or flavoprotein as one donor, and incorporation of one atom of oxygen"/>
    <property type="evidence" value="ECO:0007669"/>
    <property type="project" value="UniProtKB-EC"/>
</dbReference>
<evidence type="ECO:0000256" key="6">
    <source>
        <dbReference type="ARBA" id="ARBA00022617"/>
    </source>
</evidence>
<evidence type="ECO:0000256" key="3">
    <source>
        <dbReference type="ARBA" id="ARBA00004406"/>
    </source>
</evidence>
<feature type="transmembrane region" description="Helical" evidence="17">
    <location>
        <begin position="15"/>
        <end position="36"/>
    </location>
</feature>
<evidence type="ECO:0000256" key="1">
    <source>
        <dbReference type="ARBA" id="ARBA00001971"/>
    </source>
</evidence>
<protein>
    <recommendedName>
        <fullName evidence="5">unspecific monooxygenase</fullName>
        <ecNumber evidence="5">1.14.14.1</ecNumber>
    </recommendedName>
</protein>
<keyword evidence="9" id="KW-0492">Microsome</keyword>
<dbReference type="SUPFAM" id="SSF48264">
    <property type="entry name" value="Cytochrome P450"/>
    <property type="match status" value="1"/>
</dbReference>
<evidence type="ECO:0000256" key="17">
    <source>
        <dbReference type="SAM" id="Phobius"/>
    </source>
</evidence>
<comment type="similarity">
    <text evidence="4 16">Belongs to the cytochrome P450 family.</text>
</comment>
<keyword evidence="6 15" id="KW-0349">Heme</keyword>
<dbReference type="GO" id="GO:0005506">
    <property type="term" value="F:iron ion binding"/>
    <property type="evidence" value="ECO:0007669"/>
    <property type="project" value="InterPro"/>
</dbReference>
<keyword evidence="17" id="KW-0812">Transmembrane</keyword>
<evidence type="ECO:0000256" key="10">
    <source>
        <dbReference type="ARBA" id="ARBA00023002"/>
    </source>
</evidence>
<evidence type="ECO:0000256" key="16">
    <source>
        <dbReference type="RuleBase" id="RU000461"/>
    </source>
</evidence>
<keyword evidence="12 16" id="KW-0503">Monooxygenase</keyword>
<gene>
    <name evidence="18" type="ORF">PYW07_016843</name>
</gene>
<evidence type="ECO:0000256" key="4">
    <source>
        <dbReference type="ARBA" id="ARBA00010617"/>
    </source>
</evidence>
<dbReference type="Proteomes" id="UP001231518">
    <property type="component" value="Chromosome 9"/>
</dbReference>
<dbReference type="PRINTS" id="PR00385">
    <property type="entry name" value="P450"/>
</dbReference>
<dbReference type="EC" id="1.14.14.1" evidence="5"/>
<dbReference type="EMBL" id="JARGEI010000006">
    <property type="protein sequence ID" value="KAJ8729805.1"/>
    <property type="molecule type" value="Genomic_DNA"/>
</dbReference>
<evidence type="ECO:0000256" key="12">
    <source>
        <dbReference type="ARBA" id="ARBA00023033"/>
    </source>
</evidence>
<evidence type="ECO:0000256" key="11">
    <source>
        <dbReference type="ARBA" id="ARBA00023004"/>
    </source>
</evidence>
<evidence type="ECO:0000256" key="15">
    <source>
        <dbReference type="PIRSR" id="PIRSR602401-1"/>
    </source>
</evidence>
<dbReference type="PANTHER" id="PTHR24292:SF54">
    <property type="entry name" value="CYP9F3-RELATED"/>
    <property type="match status" value="1"/>
</dbReference>
<keyword evidence="19" id="KW-1185">Reference proteome</keyword>
<keyword evidence="11 15" id="KW-0408">Iron</keyword>